<sequence length="200" mass="22269">MTDHLDSDLTPLGEAQAERTGEHLATLGVDRIYVSPLRRTLQTIAPYCRIAHARAHLYPQVCEYFSPNYPAFKTFPGLSPTDLRKQFPFVDIDPASGCDDVWWPQQLENDDIIYARAVKVRESLKAQFGDTDAHLLIVSHSDVVGRLIEAFLRVPPVPDDPPWADNCSLGLLECDASDAPARLIYQNNTEHLKGVTANAS</sequence>
<dbReference type="GO" id="GO:0016791">
    <property type="term" value="F:phosphatase activity"/>
    <property type="evidence" value="ECO:0007669"/>
    <property type="project" value="TreeGrafter"/>
</dbReference>
<dbReference type="CDD" id="cd07067">
    <property type="entry name" value="HP_PGM_like"/>
    <property type="match status" value="1"/>
</dbReference>
<proteinExistence type="predicted"/>
<dbReference type="SUPFAM" id="SSF53254">
    <property type="entry name" value="Phosphoglycerate mutase-like"/>
    <property type="match status" value="1"/>
</dbReference>
<dbReference type="Pfam" id="PF00300">
    <property type="entry name" value="His_Phos_1"/>
    <property type="match status" value="1"/>
</dbReference>
<dbReference type="InterPro" id="IPR029033">
    <property type="entry name" value="His_PPase_superfam"/>
</dbReference>
<dbReference type="PANTHER" id="PTHR48100">
    <property type="entry name" value="BROAD-SPECIFICITY PHOSPHATASE YOR283W-RELATED"/>
    <property type="match status" value="1"/>
</dbReference>
<gene>
    <name evidence="1" type="ORF">CCAX7_65410</name>
</gene>
<dbReference type="InterPro" id="IPR050275">
    <property type="entry name" value="PGM_Phosphatase"/>
</dbReference>
<dbReference type="PANTHER" id="PTHR48100:SF1">
    <property type="entry name" value="HISTIDINE PHOSPHATASE FAMILY PROTEIN-RELATED"/>
    <property type="match status" value="1"/>
</dbReference>
<evidence type="ECO:0000313" key="2">
    <source>
        <dbReference type="Proteomes" id="UP000287394"/>
    </source>
</evidence>
<evidence type="ECO:0000313" key="1">
    <source>
        <dbReference type="EMBL" id="BDI34490.1"/>
    </source>
</evidence>
<organism evidence="1 2">
    <name type="scientific">Capsulimonas corticalis</name>
    <dbReference type="NCBI Taxonomy" id="2219043"/>
    <lineage>
        <taxon>Bacteria</taxon>
        <taxon>Bacillati</taxon>
        <taxon>Armatimonadota</taxon>
        <taxon>Armatimonadia</taxon>
        <taxon>Capsulimonadales</taxon>
        <taxon>Capsulimonadaceae</taxon>
        <taxon>Capsulimonas</taxon>
    </lineage>
</organism>
<dbReference type="GO" id="GO:0005737">
    <property type="term" value="C:cytoplasm"/>
    <property type="evidence" value="ECO:0007669"/>
    <property type="project" value="TreeGrafter"/>
</dbReference>
<dbReference type="Proteomes" id="UP000287394">
    <property type="component" value="Chromosome"/>
</dbReference>
<dbReference type="AlphaFoldDB" id="A0A402CQV8"/>
<keyword evidence="2" id="KW-1185">Reference proteome</keyword>
<name>A0A402CQV8_9BACT</name>
<dbReference type="Gene3D" id="3.40.50.1240">
    <property type="entry name" value="Phosphoglycerate mutase-like"/>
    <property type="match status" value="1"/>
</dbReference>
<dbReference type="InterPro" id="IPR013078">
    <property type="entry name" value="His_Pase_superF_clade-1"/>
</dbReference>
<protein>
    <submittedName>
        <fullName evidence="1">Uncharacterized protein</fullName>
    </submittedName>
</protein>
<dbReference type="EMBL" id="AP025739">
    <property type="protein sequence ID" value="BDI34490.1"/>
    <property type="molecule type" value="Genomic_DNA"/>
</dbReference>
<dbReference type="KEGG" id="ccot:CCAX7_65410"/>
<reference evidence="1 2" key="1">
    <citation type="journal article" date="2019" name="Int. J. Syst. Evol. Microbiol.">
        <title>Capsulimonas corticalis gen. nov., sp. nov., an aerobic capsulated bacterium, of a novel bacterial order, Capsulimonadales ord. nov., of the class Armatimonadia of the phylum Armatimonadetes.</title>
        <authorList>
            <person name="Li J."/>
            <person name="Kudo C."/>
            <person name="Tonouchi A."/>
        </authorList>
    </citation>
    <scope>NUCLEOTIDE SEQUENCE [LARGE SCALE GENOMIC DNA]</scope>
    <source>
        <strain evidence="1 2">AX-7</strain>
    </source>
</reference>
<accession>A0A402CQV8</accession>